<evidence type="ECO:0000256" key="1">
    <source>
        <dbReference type="ARBA" id="ARBA00007065"/>
    </source>
</evidence>
<name>A0A8B7J7K1_9AVES</name>
<dbReference type="Proteomes" id="UP001652627">
    <property type="component" value="Chromosome 25"/>
</dbReference>
<dbReference type="PANTHER" id="PTHR31366:SF2">
    <property type="entry name" value="UPF0739 PROTEIN C1ORF74"/>
    <property type="match status" value="1"/>
</dbReference>
<dbReference type="GeneID" id="106490969"/>
<comment type="similarity">
    <text evidence="1">Belongs to the UPF0739 family.</text>
</comment>
<reference evidence="3" key="1">
    <citation type="submission" date="2025-08" db="UniProtKB">
        <authorList>
            <consortium name="RefSeq"/>
        </authorList>
    </citation>
    <scope>IDENTIFICATION</scope>
    <source>
        <tissue evidence="3">Blood</tissue>
    </source>
</reference>
<evidence type="ECO:0000313" key="3">
    <source>
        <dbReference type="RefSeq" id="XP_013805938.2"/>
    </source>
</evidence>
<proteinExistence type="inferred from homology"/>
<dbReference type="KEGG" id="aam:106490969"/>
<sequence>MGPGEAGAGGGRLAAARLVLAARRGLGEAGGRRPAAARALQLAGEVLAVAAGLKPALLYDCGAAGAEQLRDYLGRLREAGLAPGRLHLLSVAGSVLVLHPGRAARRLEAVLRAQPPPFVDVSAARAQPELCGTSAAHVVKGHLSALLAHLKAAEATAGPVSSSEVCAADWNLCTVFGVLLGYPLAYTFAVEDGFENCLALTPLRVFTVRASCCRIRDDLMVQIYSFSIPENLYLEMKEVVDAWCDNLKDSFSTQNDFANLCISSEVVTLTAVAL</sequence>
<dbReference type="AlphaFoldDB" id="A0A8B7J7K1"/>
<dbReference type="RefSeq" id="XP_013805938.2">
    <property type="nucleotide sequence ID" value="XM_013950484.2"/>
</dbReference>
<gene>
    <name evidence="3" type="primary">C25H1orf74</name>
</gene>
<organism evidence="2 3">
    <name type="scientific">Apteryx mantelli</name>
    <name type="common">North Island brown kiwi</name>
    <dbReference type="NCBI Taxonomy" id="2696672"/>
    <lineage>
        <taxon>Eukaryota</taxon>
        <taxon>Metazoa</taxon>
        <taxon>Chordata</taxon>
        <taxon>Craniata</taxon>
        <taxon>Vertebrata</taxon>
        <taxon>Euteleostomi</taxon>
        <taxon>Archelosauria</taxon>
        <taxon>Archosauria</taxon>
        <taxon>Dinosauria</taxon>
        <taxon>Saurischia</taxon>
        <taxon>Theropoda</taxon>
        <taxon>Coelurosauria</taxon>
        <taxon>Aves</taxon>
        <taxon>Palaeognathae</taxon>
        <taxon>Apterygiformes</taxon>
        <taxon>Apterygidae</taxon>
        <taxon>Apteryx</taxon>
    </lineage>
</organism>
<evidence type="ECO:0000313" key="2">
    <source>
        <dbReference type="Proteomes" id="UP001652627"/>
    </source>
</evidence>
<dbReference type="InterPro" id="IPR027850">
    <property type="entry name" value="DUF4504"/>
</dbReference>
<accession>A0A8B7J7K1</accession>
<dbReference type="Pfam" id="PF14953">
    <property type="entry name" value="DUF4504"/>
    <property type="match status" value="1"/>
</dbReference>
<protein>
    <submittedName>
        <fullName evidence="3">UPF0739 protein C1orf74 homolog</fullName>
    </submittedName>
</protein>
<dbReference type="OrthoDB" id="10056365at2759"/>
<keyword evidence="2" id="KW-1185">Reference proteome</keyword>
<dbReference type="PANTHER" id="PTHR31366">
    <property type="entry name" value="UPF0739 PROTEIN C1ORF74"/>
    <property type="match status" value="1"/>
</dbReference>